<proteinExistence type="predicted"/>
<keyword evidence="1 3" id="KW-0378">Hydrolase</keyword>
<evidence type="ECO:0000313" key="4">
    <source>
        <dbReference type="Proteomes" id="UP001239169"/>
    </source>
</evidence>
<feature type="domain" description="Alpha/beta hydrolase fold-3" evidence="2">
    <location>
        <begin position="1"/>
        <end position="112"/>
    </location>
</feature>
<evidence type="ECO:0000259" key="2">
    <source>
        <dbReference type="Pfam" id="PF07859"/>
    </source>
</evidence>
<keyword evidence="4" id="KW-1185">Reference proteome</keyword>
<reference evidence="3 4" key="1">
    <citation type="submission" date="2023-04" db="EMBL/GenBank/DDBJ databases">
        <title>Bacteria Genome Submission.</title>
        <authorList>
            <person name="Isaac P."/>
        </authorList>
    </citation>
    <scope>NUCLEOTIDE SEQUENCE [LARGE SCALE GENOMIC DNA]</scope>
    <source>
        <strain evidence="3 4">SampleS7P1</strain>
    </source>
</reference>
<dbReference type="PANTHER" id="PTHR48081">
    <property type="entry name" value="AB HYDROLASE SUPERFAMILY PROTEIN C4A8.06C"/>
    <property type="match status" value="1"/>
</dbReference>
<evidence type="ECO:0000313" key="3">
    <source>
        <dbReference type="EMBL" id="WGX75235.1"/>
    </source>
</evidence>
<dbReference type="InterPro" id="IPR050300">
    <property type="entry name" value="GDXG_lipolytic_enzyme"/>
</dbReference>
<dbReference type="EMBL" id="CP124685">
    <property type="protein sequence ID" value="WGX75235.1"/>
    <property type="molecule type" value="Genomic_DNA"/>
</dbReference>
<dbReference type="InterPro" id="IPR029058">
    <property type="entry name" value="AB_hydrolase_fold"/>
</dbReference>
<gene>
    <name evidence="3" type="ORF">QJS64_14460</name>
</gene>
<dbReference type="InterPro" id="IPR013094">
    <property type="entry name" value="AB_hydrolase_3"/>
</dbReference>
<name>A0ABY8R197_PARBF</name>
<dbReference type="GO" id="GO:0016787">
    <property type="term" value="F:hydrolase activity"/>
    <property type="evidence" value="ECO:0007669"/>
    <property type="project" value="UniProtKB-KW"/>
</dbReference>
<dbReference type="PANTHER" id="PTHR48081:SF8">
    <property type="entry name" value="ALPHA_BETA HYDROLASE FOLD-3 DOMAIN-CONTAINING PROTEIN-RELATED"/>
    <property type="match status" value="1"/>
</dbReference>
<organism evidence="3 4">
    <name type="scientific">Paraclostridium bifermentans</name>
    <name type="common">Clostridium bifermentans</name>
    <dbReference type="NCBI Taxonomy" id="1490"/>
    <lineage>
        <taxon>Bacteria</taxon>
        <taxon>Bacillati</taxon>
        <taxon>Bacillota</taxon>
        <taxon>Clostridia</taxon>
        <taxon>Peptostreptococcales</taxon>
        <taxon>Peptostreptococcaceae</taxon>
        <taxon>Paraclostridium</taxon>
    </lineage>
</organism>
<dbReference type="Proteomes" id="UP001239169">
    <property type="component" value="Chromosome"/>
</dbReference>
<protein>
    <submittedName>
        <fullName evidence="3">Alpha/beta hydrolase fold domain-containing protein</fullName>
    </submittedName>
</protein>
<dbReference type="Pfam" id="PF07859">
    <property type="entry name" value="Abhydrolase_3"/>
    <property type="match status" value="1"/>
</dbReference>
<dbReference type="Gene3D" id="3.40.50.1820">
    <property type="entry name" value="alpha/beta hydrolase"/>
    <property type="match status" value="1"/>
</dbReference>
<evidence type="ECO:0000256" key="1">
    <source>
        <dbReference type="ARBA" id="ARBA00022801"/>
    </source>
</evidence>
<accession>A0ABY8R197</accession>
<sequence length="134" mass="15342">MARDRKEFNVSKQILLYPATDLQSMEVDDGDKMAKIFSEVVLEWYLKKKINATDKYVSPMHCEDLSNLASAFIVVGDLDFLHESSLKYAKKLEEAGSEVRFSLYKNTRHAFIDNTGNCPQADELIEEVVEFIRG</sequence>
<dbReference type="SUPFAM" id="SSF53474">
    <property type="entry name" value="alpha/beta-Hydrolases"/>
    <property type="match status" value="1"/>
</dbReference>